<comment type="caution">
    <text evidence="5">The sequence shown here is derived from an EMBL/GenBank/DDBJ whole genome shotgun (WGS) entry which is preliminary data.</text>
</comment>
<feature type="domain" description="Cwf19-like protein C-terminal" evidence="3">
    <location>
        <begin position="366"/>
        <end position="492"/>
    </location>
</feature>
<comment type="similarity">
    <text evidence="1">Belongs to the CWF19 family.</text>
</comment>
<dbReference type="InterPro" id="IPR006767">
    <property type="entry name" value="Cwf19-like_C_dom-2"/>
</dbReference>
<dbReference type="PANTHER" id="PTHR12072:SF5">
    <property type="entry name" value="CWF19-LIKE PROTEIN 2"/>
    <property type="match status" value="1"/>
</dbReference>
<feature type="compositionally biased region" description="Basic and acidic residues" evidence="2">
    <location>
        <begin position="26"/>
        <end position="41"/>
    </location>
</feature>
<dbReference type="OrthoDB" id="2113965at2759"/>
<evidence type="ECO:0000259" key="4">
    <source>
        <dbReference type="Pfam" id="PF04677"/>
    </source>
</evidence>
<dbReference type="InterPro" id="IPR040194">
    <property type="entry name" value="Cwf19-like"/>
</dbReference>
<reference evidence="5" key="1">
    <citation type="submission" date="2022-07" db="EMBL/GenBank/DDBJ databases">
        <title>Phylogenomic reconstructions and comparative analyses of Kickxellomycotina fungi.</title>
        <authorList>
            <person name="Reynolds N.K."/>
            <person name="Stajich J.E."/>
            <person name="Barry K."/>
            <person name="Grigoriev I.V."/>
            <person name="Crous P."/>
            <person name="Smith M.E."/>
        </authorList>
    </citation>
    <scope>NUCLEOTIDE SEQUENCE</scope>
    <source>
        <strain evidence="5">BCRC 34297</strain>
    </source>
</reference>
<gene>
    <name evidence="5" type="primary">cwf19</name>
    <name evidence="5" type="ORF">GGI19_002429</name>
</gene>
<dbReference type="PANTHER" id="PTHR12072">
    <property type="entry name" value="CWF19, CELL CYCLE CONTROL PROTEIN"/>
    <property type="match status" value="1"/>
</dbReference>
<sequence length="497" mass="55413">MDNNRNIHGRGRRNRSRSPEQPSRSGHKDRSDLARHQRNKADSVQSFSVDLNKLRAKVMKARLTKSSELPELERQLAAAMDGGGSAATSSSATSHKSQSSSGKGTGESGGGGVVILPRVDSHGRLLKLGATSESKHQSPTARTKKEKARISESEAESISIAQMARMERETEGDNSMDRSLAAQIMKDAKFTNDLEYIDDNSERLSKQRQEQTSEQLKQAAVRDYRVMESVLGHCDMCFRQSEQADGSSVLTPPEYPTVALGNRVYLALPNREPMCDGHCIIAPIEHVAGSSLKCDDDAWDEIGNFMKCLMHMFAAKGQGVVFLETVMSTTPSKAQHCTIECIPMPMAKSGDAPAYFKEGLLAADDEWSQHRKIIDTMVKTQAVALANDNVRDQDANHAQKRDAIRRGGFRNTMSAKLPYFHVWFNPHGGMGHVIENADRFQPWFGREVVAGILDLPPTVYRKPRKLKESHNQRCDRAEEWKKQFGWDLFDWTKALAE</sequence>
<dbReference type="Proteomes" id="UP001140011">
    <property type="component" value="Unassembled WGS sequence"/>
</dbReference>
<feature type="region of interest" description="Disordered" evidence="2">
    <location>
        <begin position="1"/>
        <end position="116"/>
    </location>
</feature>
<feature type="region of interest" description="Disordered" evidence="2">
    <location>
        <begin position="128"/>
        <end position="160"/>
    </location>
</feature>
<evidence type="ECO:0000313" key="5">
    <source>
        <dbReference type="EMBL" id="KAJ2754393.1"/>
    </source>
</evidence>
<organism evidence="5 6">
    <name type="scientific">Coemansia pectinata</name>
    <dbReference type="NCBI Taxonomy" id="1052879"/>
    <lineage>
        <taxon>Eukaryota</taxon>
        <taxon>Fungi</taxon>
        <taxon>Fungi incertae sedis</taxon>
        <taxon>Zoopagomycota</taxon>
        <taxon>Kickxellomycotina</taxon>
        <taxon>Kickxellomycetes</taxon>
        <taxon>Kickxellales</taxon>
        <taxon>Kickxellaceae</taxon>
        <taxon>Coemansia</taxon>
    </lineage>
</organism>
<dbReference type="GO" id="GO:0071014">
    <property type="term" value="C:post-mRNA release spliceosomal complex"/>
    <property type="evidence" value="ECO:0007669"/>
    <property type="project" value="TreeGrafter"/>
</dbReference>
<name>A0A9W8GZQ8_9FUNG</name>
<dbReference type="InterPro" id="IPR006768">
    <property type="entry name" value="Cwf19-like_C_dom-1"/>
</dbReference>
<feature type="compositionally biased region" description="Basic residues" evidence="2">
    <location>
        <begin position="7"/>
        <end position="16"/>
    </location>
</feature>
<keyword evidence="6" id="KW-1185">Reference proteome</keyword>
<dbReference type="EMBL" id="JANBUH010000119">
    <property type="protein sequence ID" value="KAJ2754393.1"/>
    <property type="molecule type" value="Genomic_DNA"/>
</dbReference>
<proteinExistence type="inferred from homology"/>
<feature type="compositionally biased region" description="Low complexity" evidence="2">
    <location>
        <begin position="86"/>
        <end position="102"/>
    </location>
</feature>
<dbReference type="Pfam" id="PF04676">
    <property type="entry name" value="CwfJ_C_2"/>
    <property type="match status" value="1"/>
</dbReference>
<evidence type="ECO:0000256" key="1">
    <source>
        <dbReference type="ARBA" id="ARBA00006795"/>
    </source>
</evidence>
<evidence type="ECO:0000313" key="6">
    <source>
        <dbReference type="Proteomes" id="UP001140011"/>
    </source>
</evidence>
<protein>
    <submittedName>
        <fullName evidence="5">Pre-mRNA-splicing factor cwf19</fullName>
    </submittedName>
</protein>
<feature type="compositionally biased region" description="Basic residues" evidence="2">
    <location>
        <begin position="54"/>
        <end position="63"/>
    </location>
</feature>
<feature type="domain" description="Cwf19-like C-terminal" evidence="4">
    <location>
        <begin position="227"/>
        <end position="357"/>
    </location>
</feature>
<evidence type="ECO:0000256" key="2">
    <source>
        <dbReference type="SAM" id="MobiDB-lite"/>
    </source>
</evidence>
<accession>A0A9W8GZQ8</accession>
<feature type="compositionally biased region" description="Gly residues" evidence="2">
    <location>
        <begin position="103"/>
        <end position="113"/>
    </location>
</feature>
<dbReference type="GO" id="GO:0000398">
    <property type="term" value="P:mRNA splicing, via spliceosome"/>
    <property type="evidence" value="ECO:0007669"/>
    <property type="project" value="TreeGrafter"/>
</dbReference>
<dbReference type="Pfam" id="PF04677">
    <property type="entry name" value="CwfJ_C_1"/>
    <property type="match status" value="1"/>
</dbReference>
<dbReference type="AlphaFoldDB" id="A0A9W8GZQ8"/>
<evidence type="ECO:0000259" key="3">
    <source>
        <dbReference type="Pfam" id="PF04676"/>
    </source>
</evidence>